<dbReference type="Gene3D" id="1.20.140.150">
    <property type="match status" value="1"/>
</dbReference>
<dbReference type="EMBL" id="JAACNH010000008">
    <property type="protein sequence ID" value="KAG8434872.1"/>
    <property type="molecule type" value="Genomic_DNA"/>
</dbReference>
<dbReference type="PROSITE" id="PS51257">
    <property type="entry name" value="PROKAR_LIPOPROTEIN"/>
    <property type="match status" value="1"/>
</dbReference>
<comment type="caution">
    <text evidence="2">The sequence shown here is derived from an EMBL/GenBank/DDBJ whole genome shotgun (WGS) entry which is preliminary data.</text>
</comment>
<name>A0A8T2ISF4_9PIPI</name>
<dbReference type="AlphaFoldDB" id="A0A8T2ISF4"/>
<dbReference type="PANTHER" id="PTHR14347:SF3">
    <property type="entry name" value="CLAUDIN DOMAIN-CONTAINING PROTEIN 1"/>
    <property type="match status" value="1"/>
</dbReference>
<feature type="transmembrane region" description="Helical" evidence="1">
    <location>
        <begin position="6"/>
        <end position="39"/>
    </location>
</feature>
<gene>
    <name evidence="2" type="ORF">GDO86_013001</name>
</gene>
<keyword evidence="3" id="KW-1185">Reference proteome</keyword>
<organism evidence="2 3">
    <name type="scientific">Hymenochirus boettgeri</name>
    <name type="common">Congo dwarf clawed frog</name>
    <dbReference type="NCBI Taxonomy" id="247094"/>
    <lineage>
        <taxon>Eukaryota</taxon>
        <taxon>Metazoa</taxon>
        <taxon>Chordata</taxon>
        <taxon>Craniata</taxon>
        <taxon>Vertebrata</taxon>
        <taxon>Euteleostomi</taxon>
        <taxon>Amphibia</taxon>
        <taxon>Batrachia</taxon>
        <taxon>Anura</taxon>
        <taxon>Pipoidea</taxon>
        <taxon>Pipidae</taxon>
        <taxon>Pipinae</taxon>
        <taxon>Hymenochirus</taxon>
    </lineage>
</organism>
<keyword evidence="1" id="KW-0472">Membrane</keyword>
<reference evidence="2" key="1">
    <citation type="thesis" date="2020" institute="ProQuest LLC" country="789 East Eisenhower Parkway, Ann Arbor, MI, USA">
        <title>Comparative Genomics and Chromosome Evolution.</title>
        <authorList>
            <person name="Mudd A.B."/>
        </authorList>
    </citation>
    <scope>NUCLEOTIDE SEQUENCE</scope>
    <source>
        <strain evidence="2">Female2</strain>
        <tissue evidence="2">Blood</tissue>
    </source>
</reference>
<proteinExistence type="predicted"/>
<accession>A0A8T2ISF4</accession>
<keyword evidence="1" id="KW-0812">Transmembrane</keyword>
<evidence type="ECO:0000256" key="1">
    <source>
        <dbReference type="SAM" id="Phobius"/>
    </source>
</evidence>
<evidence type="ECO:0000313" key="2">
    <source>
        <dbReference type="EMBL" id="KAG8434872.1"/>
    </source>
</evidence>
<feature type="transmembrane region" description="Helical" evidence="1">
    <location>
        <begin position="92"/>
        <end position="113"/>
    </location>
</feature>
<sequence>MDNRFATALVIGSVLSLLSVIYLSAAVGTASCVMAVLVFGKDASHISQDHWDQHSNSPTLSHCVFLSLSDQFLEKYKNQGIITLKLNLVRTYLWRCQFLLPLVALGFIFLVLLKGYPPHMVYGEYGWSFCLACVSSPLQIMAGALFLWAFCASRREYSLMKAYRVA</sequence>
<keyword evidence="1" id="KW-1133">Transmembrane helix</keyword>
<dbReference type="OrthoDB" id="9885915at2759"/>
<dbReference type="PANTHER" id="PTHR14347">
    <property type="entry name" value="CLAUDIN DOMAIN-CONTAINING PROTEIN 1"/>
    <property type="match status" value="1"/>
</dbReference>
<dbReference type="Proteomes" id="UP000812440">
    <property type="component" value="Chromosome 7"/>
</dbReference>
<evidence type="ECO:0000313" key="3">
    <source>
        <dbReference type="Proteomes" id="UP000812440"/>
    </source>
</evidence>
<dbReference type="InterPro" id="IPR042356">
    <property type="entry name" value="CLDN1"/>
</dbReference>
<protein>
    <submittedName>
        <fullName evidence="2">Uncharacterized protein</fullName>
    </submittedName>
</protein>
<feature type="transmembrane region" description="Helical" evidence="1">
    <location>
        <begin position="125"/>
        <end position="151"/>
    </location>
</feature>